<dbReference type="AlphaFoldDB" id="A0A844EGC2"/>
<evidence type="ECO:0000313" key="7">
    <source>
        <dbReference type="EMBL" id="MSE21465.1"/>
    </source>
</evidence>
<protein>
    <submittedName>
        <fullName evidence="7">AI-2E family transporter</fullName>
    </submittedName>
</protein>
<dbReference type="Proteomes" id="UP000491237">
    <property type="component" value="Unassembled WGS sequence"/>
</dbReference>
<sequence>PNFMASKTNLPIFYTFVVLLIGEHFFGIWGLICGVPIFTFFLDILGVKKHDSTSGKLPDKQGEP</sequence>
<evidence type="ECO:0000256" key="4">
    <source>
        <dbReference type="ARBA" id="ARBA00022989"/>
    </source>
</evidence>
<name>A0A844EGC2_9LACO</name>
<keyword evidence="3 6" id="KW-0812">Transmembrane</keyword>
<feature type="non-terminal residue" evidence="7">
    <location>
        <position position="1"/>
    </location>
</feature>
<feature type="transmembrane region" description="Helical" evidence="6">
    <location>
        <begin position="12"/>
        <end position="42"/>
    </location>
</feature>
<dbReference type="GO" id="GO:0016020">
    <property type="term" value="C:membrane"/>
    <property type="evidence" value="ECO:0007669"/>
    <property type="project" value="UniProtKB-SubCell"/>
</dbReference>
<proteinExistence type="inferred from homology"/>
<comment type="caution">
    <text evidence="7">The sequence shown here is derived from an EMBL/GenBank/DDBJ whole genome shotgun (WGS) entry which is preliminary data.</text>
</comment>
<evidence type="ECO:0000313" key="8">
    <source>
        <dbReference type="Proteomes" id="UP000491237"/>
    </source>
</evidence>
<evidence type="ECO:0000256" key="3">
    <source>
        <dbReference type="ARBA" id="ARBA00022692"/>
    </source>
</evidence>
<comment type="subcellular location">
    <subcellularLocation>
        <location evidence="1">Membrane</location>
        <topology evidence="1">Multi-pass membrane protein</topology>
    </subcellularLocation>
</comment>
<reference evidence="7 8" key="1">
    <citation type="submission" date="2019-11" db="EMBL/GenBank/DDBJ databases">
        <title>Draft Genome Sequence of Plant Growth-Promoting Rhizosphere-Associated Bacteria.</title>
        <authorList>
            <person name="Vasilyev I.Y."/>
            <person name="Radchenko V."/>
            <person name="Ilnitskaya E.V."/>
        </authorList>
    </citation>
    <scope>NUCLEOTIDE SEQUENCE [LARGE SCALE GENOMIC DNA]</scope>
    <source>
        <strain evidence="7 8">VRA_07sq_f</strain>
    </source>
</reference>
<organism evidence="7 8">
    <name type="scientific">Lentilactobacillus parabuchneri</name>
    <dbReference type="NCBI Taxonomy" id="152331"/>
    <lineage>
        <taxon>Bacteria</taxon>
        <taxon>Bacillati</taxon>
        <taxon>Bacillota</taxon>
        <taxon>Bacilli</taxon>
        <taxon>Lactobacillales</taxon>
        <taxon>Lactobacillaceae</taxon>
        <taxon>Lentilactobacillus</taxon>
    </lineage>
</organism>
<keyword evidence="5 6" id="KW-0472">Membrane</keyword>
<evidence type="ECO:0000256" key="2">
    <source>
        <dbReference type="ARBA" id="ARBA00009773"/>
    </source>
</evidence>
<comment type="similarity">
    <text evidence="2">Belongs to the autoinducer-2 exporter (AI-2E) (TC 2.A.86) family.</text>
</comment>
<dbReference type="Pfam" id="PF01594">
    <property type="entry name" value="AI-2E_transport"/>
    <property type="match status" value="1"/>
</dbReference>
<gene>
    <name evidence="7" type="ORF">GKC44_09510</name>
</gene>
<evidence type="ECO:0000256" key="1">
    <source>
        <dbReference type="ARBA" id="ARBA00004141"/>
    </source>
</evidence>
<evidence type="ECO:0000256" key="5">
    <source>
        <dbReference type="ARBA" id="ARBA00023136"/>
    </source>
</evidence>
<accession>A0A844EGC2</accession>
<dbReference type="EMBL" id="WKKY01000434">
    <property type="protein sequence ID" value="MSE21465.1"/>
    <property type="molecule type" value="Genomic_DNA"/>
</dbReference>
<dbReference type="InterPro" id="IPR002549">
    <property type="entry name" value="AI-2E-like"/>
</dbReference>
<evidence type="ECO:0000256" key="6">
    <source>
        <dbReference type="SAM" id="Phobius"/>
    </source>
</evidence>
<keyword evidence="4 6" id="KW-1133">Transmembrane helix</keyword>